<dbReference type="Gene3D" id="1.10.167.10">
    <property type="entry name" value="Regulator of G-protein Signalling 4, domain 2"/>
    <property type="match status" value="1"/>
</dbReference>
<feature type="domain" description="Guanylate cyclase" evidence="6">
    <location>
        <begin position="445"/>
        <end position="561"/>
    </location>
</feature>
<evidence type="ECO:0000313" key="8">
    <source>
        <dbReference type="EMBL" id="KAL0482404.1"/>
    </source>
</evidence>
<reference evidence="8 9" key="1">
    <citation type="submission" date="2024-03" db="EMBL/GenBank/DDBJ databases">
        <title>The Acrasis kona genome and developmental transcriptomes reveal deep origins of eukaryotic multicellular pathways.</title>
        <authorList>
            <person name="Sheikh S."/>
            <person name="Fu C.-J."/>
            <person name="Brown M.W."/>
            <person name="Baldauf S.L."/>
        </authorList>
    </citation>
    <scope>NUCLEOTIDE SEQUENCE [LARGE SCALE GENOMIC DNA]</scope>
    <source>
        <strain evidence="8 9">ATCC MYA-3509</strain>
    </source>
</reference>
<dbReference type="InterPro" id="IPR036305">
    <property type="entry name" value="RGS_sf"/>
</dbReference>
<keyword evidence="3 5" id="KW-1133">Transmembrane helix</keyword>
<evidence type="ECO:0000256" key="3">
    <source>
        <dbReference type="ARBA" id="ARBA00022989"/>
    </source>
</evidence>
<dbReference type="PROSITE" id="PS50125">
    <property type="entry name" value="GUANYLATE_CYCLASE_2"/>
    <property type="match status" value="1"/>
</dbReference>
<dbReference type="GO" id="GO:0016020">
    <property type="term" value="C:membrane"/>
    <property type="evidence" value="ECO:0007669"/>
    <property type="project" value="UniProtKB-SubCell"/>
</dbReference>
<proteinExistence type="predicted"/>
<keyword evidence="4 5" id="KW-0472">Membrane</keyword>
<dbReference type="PROSITE" id="PS50839">
    <property type="entry name" value="CHASE"/>
    <property type="match status" value="1"/>
</dbReference>
<evidence type="ECO:0000259" key="6">
    <source>
        <dbReference type="PROSITE" id="PS50125"/>
    </source>
</evidence>
<dbReference type="Pfam" id="PF03924">
    <property type="entry name" value="CHASE"/>
    <property type="match status" value="1"/>
</dbReference>
<dbReference type="EMBL" id="JAOPGA020000847">
    <property type="protein sequence ID" value="KAL0482404.1"/>
    <property type="molecule type" value="Genomic_DNA"/>
</dbReference>
<feature type="transmembrane region" description="Helical" evidence="5">
    <location>
        <begin position="43"/>
        <end position="67"/>
    </location>
</feature>
<evidence type="ECO:0000259" key="7">
    <source>
        <dbReference type="PROSITE" id="PS50839"/>
    </source>
</evidence>
<dbReference type="GO" id="GO:0009190">
    <property type="term" value="P:cyclic nucleotide biosynthetic process"/>
    <property type="evidence" value="ECO:0007669"/>
    <property type="project" value="InterPro"/>
</dbReference>
<dbReference type="InterPro" id="IPR042240">
    <property type="entry name" value="CHASE_sf"/>
</dbReference>
<protein>
    <submittedName>
        <fullName evidence="8">Hybrid signal transduction histidine kinase A</fullName>
    </submittedName>
</protein>
<evidence type="ECO:0000256" key="2">
    <source>
        <dbReference type="ARBA" id="ARBA00022692"/>
    </source>
</evidence>
<evidence type="ECO:0000313" key="9">
    <source>
        <dbReference type="Proteomes" id="UP001431209"/>
    </source>
</evidence>
<dbReference type="AlphaFoldDB" id="A0AAW2YZG0"/>
<dbReference type="SUPFAM" id="SSF55073">
    <property type="entry name" value="Nucleotide cyclase"/>
    <property type="match status" value="1"/>
</dbReference>
<evidence type="ECO:0000256" key="4">
    <source>
        <dbReference type="ARBA" id="ARBA00023136"/>
    </source>
</evidence>
<accession>A0AAW2YZG0</accession>
<evidence type="ECO:0000256" key="1">
    <source>
        <dbReference type="ARBA" id="ARBA00004370"/>
    </source>
</evidence>
<dbReference type="Gene3D" id="3.30.450.350">
    <property type="entry name" value="CHASE domain"/>
    <property type="match status" value="1"/>
</dbReference>
<dbReference type="Gene3D" id="3.30.70.1230">
    <property type="entry name" value="Nucleotide cyclase"/>
    <property type="match status" value="1"/>
</dbReference>
<keyword evidence="2 5" id="KW-0812">Transmembrane</keyword>
<organism evidence="8 9">
    <name type="scientific">Acrasis kona</name>
    <dbReference type="NCBI Taxonomy" id="1008807"/>
    <lineage>
        <taxon>Eukaryota</taxon>
        <taxon>Discoba</taxon>
        <taxon>Heterolobosea</taxon>
        <taxon>Tetramitia</taxon>
        <taxon>Eutetramitia</taxon>
        <taxon>Acrasidae</taxon>
        <taxon>Acrasis</taxon>
    </lineage>
</organism>
<dbReference type="Pfam" id="PF00615">
    <property type="entry name" value="RGS"/>
    <property type="match status" value="1"/>
</dbReference>
<dbReference type="InterPro" id="IPR029787">
    <property type="entry name" value="Nucleotide_cyclase"/>
</dbReference>
<gene>
    <name evidence="8" type="ORF">AKO1_013040</name>
</gene>
<dbReference type="SMART" id="SM01079">
    <property type="entry name" value="CHASE"/>
    <property type="match status" value="1"/>
</dbReference>
<dbReference type="InterPro" id="IPR016137">
    <property type="entry name" value="RGS"/>
</dbReference>
<feature type="domain" description="CHASE" evidence="7">
    <location>
        <begin position="188"/>
        <end position="282"/>
    </location>
</feature>
<keyword evidence="8" id="KW-0418">Kinase</keyword>
<dbReference type="InterPro" id="IPR006189">
    <property type="entry name" value="CHASE_dom"/>
</dbReference>
<comment type="caution">
    <text evidence="8">The sequence shown here is derived from an EMBL/GenBank/DDBJ whole genome shotgun (WGS) entry which is preliminary data.</text>
</comment>
<keyword evidence="9" id="KW-1185">Reference proteome</keyword>
<dbReference type="SUPFAM" id="SSF48097">
    <property type="entry name" value="Regulator of G-protein signaling, RGS"/>
    <property type="match status" value="1"/>
</dbReference>
<evidence type="ECO:0000256" key="5">
    <source>
        <dbReference type="SAM" id="Phobius"/>
    </source>
</evidence>
<dbReference type="Proteomes" id="UP001431209">
    <property type="component" value="Unassembled WGS sequence"/>
</dbReference>
<comment type="subcellular location">
    <subcellularLocation>
        <location evidence="1">Membrane</location>
    </subcellularLocation>
</comment>
<sequence length="804" mass="90341">MVKESLNTGRIKVPVEKKVRTKEDSFDKGMSARRVYVPTKGDLIPLVLMIALTCICLASSLASYYLVRDNTTTQAKDQLKTTGNRSTIILQRQINSTVDLVSSVSAMFSVLNGRVNQKDQFIPFVYANDNAFPQGINRIYFVERVANAEVPEFLARTRAQGGIFANYTMYNRDDAGVQIPVNPKQAVYFPVTLVAPFDSSVTLLGLDHYSDPFRIPFMNAAIKSGEIVATTQFDVGVNANDTINGVVMYCPAYSSFNTSKLLGFVVPVFETSYLFNATLTRFQDDVGISVSDITPKIDNTTAVGSGFMYSTRQQISNDSLPITTARQNARMLASIPYTAESSLTFGDRKWNITYIPTDSFINGYNSSILKYVGIIVSTIAWLLGVGACLFLLCYRRLRSSLRAKQKSEVRVRILSKFLPGNFLKLIRCKLIVNLAPMFHRSCRLALMNVSIDNLNELNLDNTKNPDQIMSVMNELYIRIKMTLRKSEGFIHRCEGLGFTVVIPNESKALNIALSMQDSVQDGIKVKVAVHCANVVSGILGDASTMATALITDQADVLKKLAMMRCPNTRKVIVSGDLLDCLKKTTSKNFTYMGRVETLTLINKKKTYVDAYHFVDDESDTSKPAARKTYGSAMKKFAKKDYLGAHDMLQALVESDRSDYSVRRMLDITDRTLLMCRKISEVWNVTDTLNEPEVLRPSFESFCNLEMSLACLNAWRDMVAFRSNPSQPKATEIYNKYCENGPFSTNKLQPQIVRNIQRRMETEYIMEDLFEDAIVELEAMTNEAHNRFKKTPFFQNGMYSIMIGD</sequence>
<dbReference type="InterPro" id="IPR001054">
    <property type="entry name" value="A/G_cyclase"/>
</dbReference>
<dbReference type="InterPro" id="IPR044926">
    <property type="entry name" value="RGS_subdomain_2"/>
</dbReference>
<name>A0AAW2YZG0_9EUKA</name>
<feature type="transmembrane region" description="Helical" evidence="5">
    <location>
        <begin position="371"/>
        <end position="394"/>
    </location>
</feature>
<dbReference type="GO" id="GO:0035556">
    <property type="term" value="P:intracellular signal transduction"/>
    <property type="evidence" value="ECO:0007669"/>
    <property type="project" value="InterPro"/>
</dbReference>
<dbReference type="GO" id="GO:0016301">
    <property type="term" value="F:kinase activity"/>
    <property type="evidence" value="ECO:0007669"/>
    <property type="project" value="UniProtKB-KW"/>
</dbReference>
<keyword evidence="8" id="KW-0808">Transferase</keyword>